<dbReference type="InterPro" id="IPR000796">
    <property type="entry name" value="Asp_trans"/>
</dbReference>
<dbReference type="HOGENOM" id="CLU_662043_0_0_9"/>
<dbReference type="GO" id="GO:0030170">
    <property type="term" value="F:pyridoxal phosphate binding"/>
    <property type="evidence" value="ECO:0007669"/>
    <property type="project" value="InterPro"/>
</dbReference>
<dbReference type="GO" id="GO:0042802">
    <property type="term" value="F:identical protein binding"/>
    <property type="evidence" value="ECO:0007669"/>
    <property type="project" value="TreeGrafter"/>
</dbReference>
<keyword evidence="9" id="KW-1185">Reference proteome</keyword>
<organism evidence="8 9">
    <name type="scientific">Pseudoramibacter alactolyticus ATCC 23263</name>
    <dbReference type="NCBI Taxonomy" id="887929"/>
    <lineage>
        <taxon>Bacteria</taxon>
        <taxon>Bacillati</taxon>
        <taxon>Bacillota</taxon>
        <taxon>Clostridia</taxon>
        <taxon>Eubacteriales</taxon>
        <taxon>Eubacteriaceae</taxon>
        <taxon>Pseudoramibacter</taxon>
    </lineage>
</organism>
<dbReference type="STRING" id="887929.HMP0721_0559"/>
<keyword evidence="6" id="KW-0663">Pyridoxal phosphate</keyword>
<dbReference type="InterPro" id="IPR015424">
    <property type="entry name" value="PyrdxlP-dep_Trfase"/>
</dbReference>
<dbReference type="Gene3D" id="3.40.640.10">
    <property type="entry name" value="Type I PLP-dependent aspartate aminotransferase-like (Major domain)"/>
    <property type="match status" value="1"/>
</dbReference>
<comment type="similarity">
    <text evidence="2">Belongs to the class-I pyridoxal-phosphate-dependent aminotransferase family.</text>
</comment>
<dbReference type="EC" id="2.6.1.-" evidence="8"/>
<evidence type="ECO:0000259" key="7">
    <source>
        <dbReference type="Pfam" id="PF00155"/>
    </source>
</evidence>
<keyword evidence="5 8" id="KW-0808">Transferase</keyword>
<dbReference type="Gene3D" id="3.90.1150.10">
    <property type="entry name" value="Aspartate Aminotransferase, domain 1"/>
    <property type="match status" value="1"/>
</dbReference>
<accession>E6MEX6</accession>
<evidence type="ECO:0000256" key="1">
    <source>
        <dbReference type="ARBA" id="ARBA00001933"/>
    </source>
</evidence>
<dbReference type="PANTHER" id="PTHR11879">
    <property type="entry name" value="ASPARTATE AMINOTRANSFERASE"/>
    <property type="match status" value="1"/>
</dbReference>
<dbReference type="GO" id="GO:0006520">
    <property type="term" value="P:amino acid metabolic process"/>
    <property type="evidence" value="ECO:0007669"/>
    <property type="project" value="InterPro"/>
</dbReference>
<feature type="domain" description="Aminotransferase class I/classII large" evidence="7">
    <location>
        <begin position="51"/>
        <end position="407"/>
    </location>
</feature>
<dbReference type="InterPro" id="IPR015422">
    <property type="entry name" value="PyrdxlP-dep_Trfase_small"/>
</dbReference>
<evidence type="ECO:0000313" key="8">
    <source>
        <dbReference type="EMBL" id="EFV02326.1"/>
    </source>
</evidence>
<dbReference type="SUPFAM" id="SSF53383">
    <property type="entry name" value="PLP-dependent transferases"/>
    <property type="match status" value="1"/>
</dbReference>
<evidence type="ECO:0000256" key="4">
    <source>
        <dbReference type="ARBA" id="ARBA00022576"/>
    </source>
</evidence>
<dbReference type="InterPro" id="IPR015421">
    <property type="entry name" value="PyrdxlP-dep_Trfase_major"/>
</dbReference>
<keyword evidence="4 8" id="KW-0032">Aminotransferase</keyword>
<dbReference type="eggNOG" id="COG1448">
    <property type="taxonomic scope" value="Bacteria"/>
</dbReference>
<dbReference type="PANTHER" id="PTHR11879:SF22">
    <property type="entry name" value="ASPARTATE AMINOTRANSFERASE, MITOCHONDRIAL"/>
    <property type="match status" value="1"/>
</dbReference>
<dbReference type="Pfam" id="PF00155">
    <property type="entry name" value="Aminotran_1_2"/>
    <property type="match status" value="1"/>
</dbReference>
<dbReference type="RefSeq" id="WP_006597979.1">
    <property type="nucleotide sequence ID" value="NZ_GL622359.1"/>
</dbReference>
<evidence type="ECO:0000256" key="6">
    <source>
        <dbReference type="ARBA" id="ARBA00022898"/>
    </source>
</evidence>
<evidence type="ECO:0000313" key="9">
    <source>
        <dbReference type="Proteomes" id="UP000004754"/>
    </source>
</evidence>
<evidence type="ECO:0000256" key="2">
    <source>
        <dbReference type="ARBA" id="ARBA00007441"/>
    </source>
</evidence>
<dbReference type="AlphaFoldDB" id="E6MEX6"/>
<dbReference type="GO" id="GO:0008483">
    <property type="term" value="F:transaminase activity"/>
    <property type="evidence" value="ECO:0007669"/>
    <property type="project" value="UniProtKB-KW"/>
</dbReference>
<protein>
    <submittedName>
        <fullName evidence="8">Aminotransferase, class I/II</fullName>
        <ecNumber evidence="8">2.6.1.-</ecNumber>
    </submittedName>
</protein>
<dbReference type="CDD" id="cd00609">
    <property type="entry name" value="AAT_like"/>
    <property type="match status" value="1"/>
</dbReference>
<reference evidence="8 9" key="1">
    <citation type="submission" date="2010-12" db="EMBL/GenBank/DDBJ databases">
        <authorList>
            <person name="Muzny D."/>
            <person name="Qin X."/>
            <person name="Deng J."/>
            <person name="Jiang H."/>
            <person name="Liu Y."/>
            <person name="Qu J."/>
            <person name="Song X.-Z."/>
            <person name="Zhang L."/>
            <person name="Thornton R."/>
            <person name="Coyle M."/>
            <person name="Francisco L."/>
            <person name="Jackson L."/>
            <person name="Javaid M."/>
            <person name="Korchina V."/>
            <person name="Kovar C."/>
            <person name="Mata R."/>
            <person name="Mathew T."/>
            <person name="Ngo R."/>
            <person name="Nguyen L."/>
            <person name="Nguyen N."/>
            <person name="Okwuonu G."/>
            <person name="Ongeri F."/>
            <person name="Pham C."/>
            <person name="Simmons D."/>
            <person name="Wilczek-Boney K."/>
            <person name="Hale W."/>
            <person name="Jakkamsetti A."/>
            <person name="Pham P."/>
            <person name="Ruth R."/>
            <person name="San Lucas F."/>
            <person name="Warren J."/>
            <person name="Zhang J."/>
            <person name="Zhao Z."/>
            <person name="Zhou C."/>
            <person name="Zhu D."/>
            <person name="Lee S."/>
            <person name="Bess C."/>
            <person name="Blankenburg K."/>
            <person name="Forbes L."/>
            <person name="Fu Q."/>
            <person name="Gubbala S."/>
            <person name="Hirani K."/>
            <person name="Jayaseelan J.C."/>
            <person name="Lara F."/>
            <person name="Munidasa M."/>
            <person name="Palculict T."/>
            <person name="Patil S."/>
            <person name="Pu L.-L."/>
            <person name="Saada N."/>
            <person name="Tang L."/>
            <person name="Weissenberger G."/>
            <person name="Zhu Y."/>
            <person name="Hemphill L."/>
            <person name="Shang Y."/>
            <person name="Youmans B."/>
            <person name="Ayvaz T."/>
            <person name="Ross M."/>
            <person name="Santibanez J."/>
            <person name="Aqrawi P."/>
            <person name="Gross S."/>
            <person name="Joshi V."/>
            <person name="Fowler G."/>
            <person name="Nazareth L."/>
            <person name="Reid J."/>
            <person name="Worley K."/>
            <person name="Petrosino J."/>
            <person name="Highlander S."/>
            <person name="Gibbs R."/>
        </authorList>
    </citation>
    <scope>NUCLEOTIDE SEQUENCE [LARGE SCALE GENOMIC DNA]</scope>
    <source>
        <strain evidence="8 9">ATCC 23263</strain>
    </source>
</reference>
<comment type="subunit">
    <text evidence="3">Homodimer.</text>
</comment>
<evidence type="ECO:0000256" key="3">
    <source>
        <dbReference type="ARBA" id="ARBA00011738"/>
    </source>
</evidence>
<proteinExistence type="inferred from homology"/>
<evidence type="ECO:0000256" key="5">
    <source>
        <dbReference type="ARBA" id="ARBA00022679"/>
    </source>
</evidence>
<dbReference type="Proteomes" id="UP000004754">
    <property type="component" value="Unassembled WGS sequence"/>
</dbReference>
<sequence length="420" mass="46766">MEGKIMNRMVIETSVRAQGTDPIFQVASEANKRIAEIGRDKVINSTLGAFMDDDGKLVTFDSVYSVFRNIPDAGIAAYAGIAGTPEFLENVVYACFKHHKPEGYIKAVATPGGTGAVRNAIANYSEVDDTILVQDWHWAPYGTIADENHRKITTFQLFNDEGNFNMESYKKEFLKLFRSQHRVLSILNTPAHNPTGYSISDDEWRELIAFYTEQAKAHPEWRIIVLCDIAYIDFAGQGEEARAFMELLTGMPENVLPLYAYSASKAYTMYGLRNGALLCVSPTEEIANEFAAAGAYSNRGTWSNGTHVAQTTLANIVSDPTLLNRFETEQAKWRGILQMRAKAFMNAAKEVGLKTCTYRDGFFLSVPSKNPEAVRDYLIKEDFFLVALAKGLRFALCAVNEEKCHKAPALIKKALVEIDG</sequence>
<gene>
    <name evidence="8" type="ORF">HMP0721_0559</name>
</gene>
<dbReference type="InterPro" id="IPR004839">
    <property type="entry name" value="Aminotransferase_I/II_large"/>
</dbReference>
<comment type="caution">
    <text evidence="8">The sequence shown here is derived from an EMBL/GenBank/DDBJ whole genome shotgun (WGS) entry which is preliminary data.</text>
</comment>
<comment type="cofactor">
    <cofactor evidence="1">
        <name>pyridoxal 5'-phosphate</name>
        <dbReference type="ChEBI" id="CHEBI:597326"/>
    </cofactor>
</comment>
<dbReference type="EMBL" id="AEQN01000010">
    <property type="protein sequence ID" value="EFV02326.1"/>
    <property type="molecule type" value="Genomic_DNA"/>
</dbReference>
<name>E6MEX6_9FIRM</name>